<dbReference type="Gene3D" id="3.40.50.1000">
    <property type="entry name" value="HAD superfamily/HAD-like"/>
    <property type="match status" value="2"/>
</dbReference>
<keyword evidence="5" id="KW-1185">Reference proteome</keyword>
<dbReference type="InterPro" id="IPR013783">
    <property type="entry name" value="Ig-like_fold"/>
</dbReference>
<dbReference type="InterPro" id="IPR002044">
    <property type="entry name" value="CBM20"/>
</dbReference>
<organism evidence="4 5">
    <name type="scientific">Plasmodium relictum</name>
    <dbReference type="NCBI Taxonomy" id="85471"/>
    <lineage>
        <taxon>Eukaryota</taxon>
        <taxon>Sar</taxon>
        <taxon>Alveolata</taxon>
        <taxon>Apicomplexa</taxon>
        <taxon>Aconoidasida</taxon>
        <taxon>Haemosporida</taxon>
        <taxon>Plasmodiidae</taxon>
        <taxon>Plasmodium</taxon>
        <taxon>Plasmodium (Haemamoeba)</taxon>
    </lineage>
</organism>
<dbReference type="InterPro" id="IPR023214">
    <property type="entry name" value="HAD_sf"/>
</dbReference>
<dbReference type="InterPro" id="IPR003337">
    <property type="entry name" value="Trehalose_PPase"/>
</dbReference>
<sequence>MVYYTRLFFRIKCKANENERVYVVGNILELGQWDPYKAIEMVPFDEDNIYNLFYTINPIYVKLKEEIEYNYIKINNKNEVIWCEEKNKVIIATGYDMFIEDDEGLYRSLHNSFNTIDHNILKHEENLEKKLKLIHDLGRKQKLDEYSRIFMCFFKLPLLVKIENEEVILEKNKNSMLSILFEQKSKISEKLFFIGYPGIYVECDELKKKIIERLDKENCIPIFLPKKETKEFIKYCNENLLFLFHNIFDIYKQESFDTEGWQNYKLINKIFYDSMMKYVETFDYVWINSYRLLLLPSYLSKKSYKIPTAFFFHIPFPSSEIYRLLPQREEILRSLLSCDLIGFNTFEYARHFLVISKKLLNLDFYFKLGGVLTITYCNRDIVVKILHEQIEPSIITNILNNSNNVDKNIKLLKHITDKKYTFGCYERGNIFNGLLFKIKAFNYFLENYEYARGNVILVQYISANSLRSLKTDVIFKEIQSLVDEINKKYHTYLKNKKTNFNCKTSFANENDDEIDINNISSYSISNNINSINDDAVISNNKGDDIINNNSKENFLSIENNFTLLEGVKRINEDTNFYFCEQNVPKKLNNENNITLKNCNTNSNNDLKKIDEEKIYLNKQNYKRKGIISNCKNIYLNNKKKYLSLYKMCNSKDSSYTHNFFVNHLKYTISKKGKCKCSNGNNENNEEEKLNKKCELNDDEKHIILKISELNLESKYFLFQCFDCFLDTSIRDNFNLNPFEYIVCKQYSNHANCNNINKKKKNLILSEMSSCSSILSSPIRINPWNIEKVAEAMDQAINFNKNKRKQFKIDALYVEKLSTTKWCLGILNELKNCRKEDNKVYISWGFGNTQRLFEIDRNFKYLDANMVIHNFKKSRKRLILLDCEGTLLPDYRNVHLFGEELSAIGIPPSEDIIKCLNQLIEDKNTTVIILSGRDKNILDSWFKDVPKINLCAELGFYYKNNEITGGNWRQTSKQNDFTWKIIVSKLMKEYAKRTQGAIICNKGSSLVFQYRNADPHFGSMQAKELHTYLKDFLIGYPVSIVNGKGYLEVKLNNIDKGKIVIHILSLYEYLGYTFDSILCIGDDISDEDMFRALKSWKKNLQEGEKNSEQSENNKNVQRMDTSLFTCTVGMKPSDAQYYLNDTEEVYDLLKNLASL</sequence>
<evidence type="ECO:0000259" key="3">
    <source>
        <dbReference type="PROSITE" id="PS51166"/>
    </source>
</evidence>
<dbReference type="PANTHER" id="PTHR10788">
    <property type="entry name" value="TREHALOSE-6-PHOSPHATE SYNTHASE"/>
    <property type="match status" value="1"/>
</dbReference>
<dbReference type="SMART" id="SM01065">
    <property type="entry name" value="CBM_2"/>
    <property type="match status" value="1"/>
</dbReference>
<dbReference type="VEuPathDB" id="PlasmoDB:PRELSG_1201900"/>
<dbReference type="Gene3D" id="2.60.40.10">
    <property type="entry name" value="Immunoglobulins"/>
    <property type="match status" value="1"/>
</dbReference>
<dbReference type="InterPro" id="IPR001830">
    <property type="entry name" value="Glyco_trans_20"/>
</dbReference>
<dbReference type="SUPFAM" id="SSF56784">
    <property type="entry name" value="HAD-like"/>
    <property type="match status" value="1"/>
</dbReference>
<dbReference type="FunFam" id="3.40.50.1000:FF:000052">
    <property type="entry name" value="Alpha,alpha-trehalose-phosphate synthase [UDP-forming] 6"/>
    <property type="match status" value="1"/>
</dbReference>
<dbReference type="InterPro" id="IPR006379">
    <property type="entry name" value="HAD-SF_hydro_IIB"/>
</dbReference>
<dbReference type="PROSITE" id="PS51166">
    <property type="entry name" value="CBM20"/>
    <property type="match status" value="1"/>
</dbReference>
<dbReference type="EMBL" id="LN835307">
    <property type="protein sequence ID" value="CRH01135.1"/>
    <property type="molecule type" value="Genomic_DNA"/>
</dbReference>
<dbReference type="InterPro" id="IPR013784">
    <property type="entry name" value="Carb-bd-like_fold"/>
</dbReference>
<dbReference type="Proteomes" id="UP000220158">
    <property type="component" value="Chromosome 12"/>
</dbReference>
<dbReference type="GeneID" id="39737262"/>
<dbReference type="SUPFAM" id="SSF53756">
    <property type="entry name" value="UDP-Glycosyltransferase/glycogen phosphorylase"/>
    <property type="match status" value="2"/>
</dbReference>
<dbReference type="AlphaFoldDB" id="A0A1J1H9F1"/>
<comment type="similarity">
    <text evidence="2">In the C-terminal section; belongs to the trehalose phosphatase family.</text>
</comment>
<dbReference type="RefSeq" id="XP_028534136.1">
    <property type="nucleotide sequence ID" value="XM_028677782.1"/>
</dbReference>
<evidence type="ECO:0000313" key="5">
    <source>
        <dbReference type="Proteomes" id="UP000220158"/>
    </source>
</evidence>
<dbReference type="KEGG" id="prel:PRELSG_1201900"/>
<dbReference type="GO" id="GO:0004805">
    <property type="term" value="F:trehalose-phosphatase activity"/>
    <property type="evidence" value="ECO:0007669"/>
    <property type="project" value="TreeGrafter"/>
</dbReference>
<dbReference type="OrthoDB" id="755951at2759"/>
<comment type="similarity">
    <text evidence="1">In the N-terminal section; belongs to the glycosyltransferase 20 family.</text>
</comment>
<proteinExistence type="inferred from homology"/>
<dbReference type="Pfam" id="PF00686">
    <property type="entry name" value="CBM_20"/>
    <property type="match status" value="1"/>
</dbReference>
<dbReference type="CDD" id="cd05467">
    <property type="entry name" value="CBM20"/>
    <property type="match status" value="1"/>
</dbReference>
<accession>A0A1J1H9F1</accession>
<dbReference type="GO" id="GO:0005992">
    <property type="term" value="P:trehalose biosynthetic process"/>
    <property type="evidence" value="ECO:0007669"/>
    <property type="project" value="InterPro"/>
</dbReference>
<feature type="domain" description="CBM20" evidence="3">
    <location>
        <begin position="1"/>
        <end position="108"/>
    </location>
</feature>
<name>A0A1J1H9F1_PLARL</name>
<dbReference type="GO" id="GO:0016740">
    <property type="term" value="F:transferase activity"/>
    <property type="evidence" value="ECO:0007669"/>
    <property type="project" value="UniProtKB-KW"/>
</dbReference>
<keyword evidence="4" id="KW-0808">Transferase</keyword>
<gene>
    <name evidence="4" type="ORF">PRELSG_1201900</name>
</gene>
<evidence type="ECO:0000256" key="1">
    <source>
        <dbReference type="ARBA" id="ARBA00005409"/>
    </source>
</evidence>
<dbReference type="OMA" id="CKDHYRK"/>
<dbReference type="Pfam" id="PF00982">
    <property type="entry name" value="Glyco_transf_20"/>
    <property type="match status" value="2"/>
</dbReference>
<reference evidence="4 5" key="1">
    <citation type="submission" date="2015-04" db="EMBL/GenBank/DDBJ databases">
        <authorList>
            <consortium name="Pathogen Informatics"/>
        </authorList>
    </citation>
    <scope>NUCLEOTIDE SEQUENCE [LARGE SCALE GENOMIC DNA]</scope>
    <source>
        <strain evidence="4 5">SGS1</strain>
    </source>
</reference>
<dbReference type="InterPro" id="IPR036412">
    <property type="entry name" value="HAD-like_sf"/>
</dbReference>
<dbReference type="NCBIfam" id="TIGR00685">
    <property type="entry name" value="T6PP"/>
    <property type="match status" value="1"/>
</dbReference>
<dbReference type="Gene3D" id="3.40.50.2000">
    <property type="entry name" value="Glycogen Phosphorylase B"/>
    <property type="match status" value="3"/>
</dbReference>
<evidence type="ECO:0000313" key="4">
    <source>
        <dbReference type="EMBL" id="CRH01135.1"/>
    </source>
</evidence>
<dbReference type="Pfam" id="PF02358">
    <property type="entry name" value="Trehalose_PPase"/>
    <property type="match status" value="1"/>
</dbReference>
<dbReference type="GO" id="GO:2001070">
    <property type="term" value="F:starch binding"/>
    <property type="evidence" value="ECO:0007669"/>
    <property type="project" value="InterPro"/>
</dbReference>
<dbReference type="NCBIfam" id="TIGR01484">
    <property type="entry name" value="HAD-SF-IIB"/>
    <property type="match status" value="1"/>
</dbReference>
<protein>
    <submittedName>
        <fullName evidence="4">Glycosyltransferase, putative</fullName>
    </submittedName>
</protein>
<dbReference type="GO" id="GO:0005829">
    <property type="term" value="C:cytosol"/>
    <property type="evidence" value="ECO:0007669"/>
    <property type="project" value="TreeGrafter"/>
</dbReference>
<dbReference type="SUPFAM" id="SSF49452">
    <property type="entry name" value="Starch-binding domain-like"/>
    <property type="match status" value="1"/>
</dbReference>
<evidence type="ECO:0000256" key="2">
    <source>
        <dbReference type="ARBA" id="ARBA00006330"/>
    </source>
</evidence>
<dbReference type="PANTHER" id="PTHR10788:SF94">
    <property type="entry name" value="ALPHA,ALPHA-TREHALOSE-PHOSPHATE SYNTHASE [UDP-FORMING] 5"/>
    <property type="match status" value="1"/>
</dbReference>